<evidence type="ECO:0000313" key="1">
    <source>
        <dbReference type="EMBL" id="KDQ32274.1"/>
    </source>
</evidence>
<accession>A0A067NWI2</accession>
<dbReference type="HOGENOM" id="CLU_2543515_0_0_1"/>
<dbReference type="InParanoid" id="A0A067NWI2"/>
<sequence length="83" mass="9138">MARKSASIQHLSQFIDLVLSWGDQILALTAADVYGSSPATQEILQAFQADLPSIQSLQDICQRGMRPEVFLKDSKGKFNALTQ</sequence>
<dbReference type="EMBL" id="KL198005">
    <property type="protein sequence ID" value="KDQ32274.1"/>
    <property type="molecule type" value="Genomic_DNA"/>
</dbReference>
<gene>
    <name evidence="1" type="ORF">PLEOSDRAFT_1100769</name>
</gene>
<protein>
    <submittedName>
        <fullName evidence="1">Uncharacterized protein</fullName>
    </submittedName>
</protein>
<reference evidence="2" key="1">
    <citation type="journal article" date="2014" name="Proc. Natl. Acad. Sci. U.S.A.">
        <title>Extensive sampling of basidiomycete genomes demonstrates inadequacy of the white-rot/brown-rot paradigm for wood decay fungi.</title>
        <authorList>
            <person name="Riley R."/>
            <person name="Salamov A.A."/>
            <person name="Brown D.W."/>
            <person name="Nagy L.G."/>
            <person name="Floudas D."/>
            <person name="Held B.W."/>
            <person name="Levasseur A."/>
            <person name="Lombard V."/>
            <person name="Morin E."/>
            <person name="Otillar R."/>
            <person name="Lindquist E.A."/>
            <person name="Sun H."/>
            <person name="LaButti K.M."/>
            <person name="Schmutz J."/>
            <person name="Jabbour D."/>
            <person name="Luo H."/>
            <person name="Baker S.E."/>
            <person name="Pisabarro A.G."/>
            <person name="Walton J.D."/>
            <person name="Blanchette R.A."/>
            <person name="Henrissat B."/>
            <person name="Martin F."/>
            <person name="Cullen D."/>
            <person name="Hibbett D.S."/>
            <person name="Grigoriev I.V."/>
        </authorList>
    </citation>
    <scope>NUCLEOTIDE SEQUENCE [LARGE SCALE GENOMIC DNA]</scope>
    <source>
        <strain evidence="2">PC15</strain>
    </source>
</reference>
<name>A0A067NWI2_PLEO1</name>
<dbReference type="VEuPathDB" id="FungiDB:PLEOSDRAFT_1100769"/>
<dbReference type="AlphaFoldDB" id="A0A067NWI2"/>
<evidence type="ECO:0000313" key="2">
    <source>
        <dbReference type="Proteomes" id="UP000027073"/>
    </source>
</evidence>
<dbReference type="Proteomes" id="UP000027073">
    <property type="component" value="Unassembled WGS sequence"/>
</dbReference>
<proteinExistence type="predicted"/>
<organism evidence="1 2">
    <name type="scientific">Pleurotus ostreatus (strain PC15)</name>
    <name type="common">Oyster mushroom</name>
    <dbReference type="NCBI Taxonomy" id="1137138"/>
    <lineage>
        <taxon>Eukaryota</taxon>
        <taxon>Fungi</taxon>
        <taxon>Dikarya</taxon>
        <taxon>Basidiomycota</taxon>
        <taxon>Agaricomycotina</taxon>
        <taxon>Agaricomycetes</taxon>
        <taxon>Agaricomycetidae</taxon>
        <taxon>Agaricales</taxon>
        <taxon>Pleurotineae</taxon>
        <taxon>Pleurotaceae</taxon>
        <taxon>Pleurotus</taxon>
    </lineage>
</organism>